<keyword evidence="3 6" id="KW-0560">Oxidoreductase</keyword>
<evidence type="ECO:0000256" key="5">
    <source>
        <dbReference type="ARBA" id="ARBA00023284"/>
    </source>
</evidence>
<evidence type="ECO:0000313" key="12">
    <source>
        <dbReference type="Proteomes" id="UP000809290"/>
    </source>
</evidence>
<dbReference type="SUPFAM" id="SSF52833">
    <property type="entry name" value="Thioredoxin-like"/>
    <property type="match status" value="1"/>
</dbReference>
<evidence type="ECO:0000256" key="4">
    <source>
        <dbReference type="ARBA" id="ARBA00023157"/>
    </source>
</evidence>
<dbReference type="EMBL" id="PNHK01000001">
    <property type="protein sequence ID" value="PMD06026.1"/>
    <property type="molecule type" value="Genomic_DNA"/>
</dbReference>
<feature type="active site" description="Cysteine sulfenic acid (-SOH) intermediate" evidence="6">
    <location>
        <position position="58"/>
    </location>
</feature>
<dbReference type="Pfam" id="PF08534">
    <property type="entry name" value="Redoxin"/>
    <property type="match status" value="1"/>
</dbReference>
<dbReference type="RefSeq" id="WP_102237682.1">
    <property type="nucleotide sequence ID" value="NZ_JAFBCP010000001.1"/>
</dbReference>
<comment type="miscellaneous">
    <text evidence="6">The active site is a conserved redox-active cysteine residue, the peroxidatic cysteine (C(P)), which makes the nucleophilic attack on the peroxide substrate. The peroxide oxidizes the C(P)-SH to cysteine sulfenic acid (C(P)-SOH), which then reacts with another cysteine residue, the resolving cysteine (C(R)), to form a disulfide bridge. The disulfide is subsequently reduced by an appropriate electron donor to complete the catalytic cycle. In this atypical 2-Cys peroxiredoxin, C(R) is present in the same subunit to form an intramolecular disulfide. The disulfide is subsequently reduced by thioredoxin.</text>
</comment>
<evidence type="ECO:0000313" key="10">
    <source>
        <dbReference type="EMBL" id="PMD06026.1"/>
    </source>
</evidence>
<dbReference type="EC" id="1.11.1.24" evidence="6"/>
<evidence type="ECO:0000313" key="11">
    <source>
        <dbReference type="Proteomes" id="UP000235598"/>
    </source>
</evidence>
<dbReference type="InterPro" id="IPR050455">
    <property type="entry name" value="Tpx_Peroxidase_subfamily"/>
</dbReference>
<keyword evidence="12" id="KW-1185">Reference proteome</keyword>
<dbReference type="OrthoDB" id="9781543at2"/>
<reference evidence="10 11" key="1">
    <citation type="submission" date="2017-09" db="EMBL/GenBank/DDBJ databases">
        <title>Bacterial strain isolated from the female urinary microbiota.</title>
        <authorList>
            <person name="Thomas-White K."/>
            <person name="Kumar N."/>
            <person name="Forster S."/>
            <person name="Putonti C."/>
            <person name="Lawley T."/>
            <person name="Wolfe A.J."/>
        </authorList>
    </citation>
    <scope>NUCLEOTIDE SEQUENCE [LARGE SCALE GENOMIC DNA]</scope>
    <source>
        <strain evidence="10 11">UMB1301</strain>
    </source>
</reference>
<keyword evidence="1 6" id="KW-0575">Peroxidase</keyword>
<keyword evidence="2 6" id="KW-0049">Antioxidant</keyword>
<dbReference type="PROSITE" id="PS01265">
    <property type="entry name" value="TPX"/>
    <property type="match status" value="1"/>
</dbReference>
<accession>A0A2N6VPH0</accession>
<feature type="domain" description="Thioredoxin" evidence="8">
    <location>
        <begin position="16"/>
        <end position="163"/>
    </location>
</feature>
<dbReference type="AlphaFoldDB" id="A0A2N6VPH0"/>
<comment type="subunit">
    <text evidence="6">Homodimer.</text>
</comment>
<organism evidence="10 11">
    <name type="scientific">Brevibacterium paucivorans</name>
    <dbReference type="NCBI Taxonomy" id="170994"/>
    <lineage>
        <taxon>Bacteria</taxon>
        <taxon>Bacillati</taxon>
        <taxon>Actinomycetota</taxon>
        <taxon>Actinomycetes</taxon>
        <taxon>Micrococcales</taxon>
        <taxon>Brevibacteriaceae</taxon>
        <taxon>Brevibacterium</taxon>
    </lineage>
</organism>
<evidence type="ECO:0000256" key="6">
    <source>
        <dbReference type="HAMAP-Rule" id="MF_00269"/>
    </source>
</evidence>
<dbReference type="Proteomes" id="UP000235598">
    <property type="component" value="Unassembled WGS sequence"/>
</dbReference>
<keyword evidence="5 6" id="KW-0676">Redox-active center</keyword>
<dbReference type="HAMAP" id="MF_00269">
    <property type="entry name" value="Tpx"/>
    <property type="match status" value="1"/>
</dbReference>
<comment type="similarity">
    <text evidence="6">Belongs to the peroxiredoxin family. Tpx subfamily.</text>
</comment>
<dbReference type="CDD" id="cd03014">
    <property type="entry name" value="PRX_Atyp2cys"/>
    <property type="match status" value="1"/>
</dbReference>
<dbReference type="InterPro" id="IPR013766">
    <property type="entry name" value="Thioredoxin_domain"/>
</dbReference>
<dbReference type="GO" id="GO:0008379">
    <property type="term" value="F:thioredoxin peroxidase activity"/>
    <property type="evidence" value="ECO:0007669"/>
    <property type="project" value="UniProtKB-UniRule"/>
</dbReference>
<feature type="compositionally biased region" description="Polar residues" evidence="7">
    <location>
        <begin position="1"/>
        <end position="19"/>
    </location>
</feature>
<dbReference type="NCBIfam" id="NF001808">
    <property type="entry name" value="PRK00522.1"/>
    <property type="match status" value="1"/>
</dbReference>
<dbReference type="InterPro" id="IPR036249">
    <property type="entry name" value="Thioredoxin-like_sf"/>
</dbReference>
<dbReference type="InterPro" id="IPR018219">
    <property type="entry name" value="Tpx_CS"/>
</dbReference>
<evidence type="ECO:0000313" key="9">
    <source>
        <dbReference type="EMBL" id="MBM7815642.1"/>
    </source>
</evidence>
<dbReference type="PANTHER" id="PTHR43110">
    <property type="entry name" value="THIOL PEROXIDASE"/>
    <property type="match status" value="1"/>
</dbReference>
<comment type="caution">
    <text evidence="10">The sequence shown here is derived from an EMBL/GenBank/DDBJ whole genome shotgun (WGS) entry which is preliminary data.</text>
</comment>
<comment type="function">
    <text evidence="6">Thiol-specific peroxidase that catalyzes the reduction of hydrogen peroxide and organic hydroperoxides to water and alcohols, respectively. Plays a role in cell protection against oxidative stress by detoxifying peroxides.</text>
</comment>
<feature type="disulfide bond" description="Redox-active" evidence="6">
    <location>
        <begin position="58"/>
        <end position="92"/>
    </location>
</feature>
<comment type="catalytic activity">
    <reaction evidence="6">
        <text>a hydroperoxide + [thioredoxin]-dithiol = an alcohol + [thioredoxin]-disulfide + H2O</text>
        <dbReference type="Rhea" id="RHEA:62620"/>
        <dbReference type="Rhea" id="RHEA-COMP:10698"/>
        <dbReference type="Rhea" id="RHEA-COMP:10700"/>
        <dbReference type="ChEBI" id="CHEBI:15377"/>
        <dbReference type="ChEBI" id="CHEBI:29950"/>
        <dbReference type="ChEBI" id="CHEBI:30879"/>
        <dbReference type="ChEBI" id="CHEBI:35924"/>
        <dbReference type="ChEBI" id="CHEBI:50058"/>
        <dbReference type="EC" id="1.11.1.24"/>
    </reaction>
</comment>
<dbReference type="Proteomes" id="UP000809290">
    <property type="component" value="Unassembled WGS sequence"/>
</dbReference>
<evidence type="ECO:0000259" key="8">
    <source>
        <dbReference type="PROSITE" id="PS51352"/>
    </source>
</evidence>
<dbReference type="EMBL" id="JAFBCP010000001">
    <property type="protein sequence ID" value="MBM7815642.1"/>
    <property type="molecule type" value="Genomic_DNA"/>
</dbReference>
<evidence type="ECO:0000256" key="7">
    <source>
        <dbReference type="SAM" id="MobiDB-lite"/>
    </source>
</evidence>
<evidence type="ECO:0000256" key="3">
    <source>
        <dbReference type="ARBA" id="ARBA00023002"/>
    </source>
</evidence>
<dbReference type="PROSITE" id="PS51352">
    <property type="entry name" value="THIOREDOXIN_2"/>
    <property type="match status" value="1"/>
</dbReference>
<dbReference type="InterPro" id="IPR002065">
    <property type="entry name" value="TPX"/>
</dbReference>
<dbReference type="PANTHER" id="PTHR43110:SF1">
    <property type="entry name" value="THIOL PEROXIDASE"/>
    <property type="match status" value="1"/>
</dbReference>
<feature type="region of interest" description="Disordered" evidence="7">
    <location>
        <begin position="1"/>
        <end position="20"/>
    </location>
</feature>
<evidence type="ECO:0000256" key="1">
    <source>
        <dbReference type="ARBA" id="ARBA00022559"/>
    </source>
</evidence>
<protein>
    <recommendedName>
        <fullName evidence="6">Thiol peroxidase</fullName>
        <shortName evidence="6">Tpx</shortName>
        <ecNumber evidence="6">1.11.1.24</ecNumber>
    </recommendedName>
    <alternativeName>
        <fullName evidence="6">Peroxiredoxin tpx</fullName>
        <shortName evidence="6">Prx</shortName>
    </alternativeName>
    <alternativeName>
        <fullName evidence="6">Thioredoxin peroxidase</fullName>
    </alternativeName>
    <alternativeName>
        <fullName evidence="6">Thioredoxin-dependent peroxiredoxin</fullName>
    </alternativeName>
</protein>
<sequence>MATITFQGNPVTTNGNLPTGSAPEFELTGTDLEPVALSDYKGKRVVLNIFPSVDTGVCAKSVRTFNEKATELENTVVICASKDLPFALGRFCGAEGIDNVVSGSGFRSPFGDDYGVEMTDGPLKGLYSRAVIVIDENGKIVYSQQVDEIGEEPDYDSALNALN</sequence>
<gene>
    <name evidence="6" type="primary">tpx</name>
    <name evidence="10" type="ORF">CJ199_01095</name>
    <name evidence="9" type="ORF">JOE56_000336</name>
</gene>
<dbReference type="Gene3D" id="3.40.30.10">
    <property type="entry name" value="Glutaredoxin"/>
    <property type="match status" value="1"/>
</dbReference>
<keyword evidence="4 6" id="KW-1015">Disulfide bond</keyword>
<proteinExistence type="inferred from homology"/>
<name>A0A2N6VPH0_9MICO</name>
<evidence type="ECO:0000256" key="2">
    <source>
        <dbReference type="ARBA" id="ARBA00022862"/>
    </source>
</evidence>
<dbReference type="InterPro" id="IPR013740">
    <property type="entry name" value="Redoxin"/>
</dbReference>
<reference evidence="9 12" key="2">
    <citation type="submission" date="2021-01" db="EMBL/GenBank/DDBJ databases">
        <title>Sequencing the genomes of 1000 actinobacteria strains.</title>
        <authorList>
            <person name="Klenk H.-P."/>
        </authorList>
    </citation>
    <scope>NUCLEOTIDE SEQUENCE [LARGE SCALE GENOMIC DNA]</scope>
    <source>
        <strain evidence="9 12">DSM 13657</strain>
    </source>
</reference>